<evidence type="ECO:0008006" key="3">
    <source>
        <dbReference type="Google" id="ProtNLM"/>
    </source>
</evidence>
<keyword evidence="2" id="KW-1185">Reference proteome</keyword>
<name>A0A4Q9Q2N7_9APHY</name>
<protein>
    <recommendedName>
        <fullName evidence="3">Glycosyltransferase family 1 protein</fullName>
    </recommendedName>
</protein>
<organism evidence="1 2">
    <name type="scientific">Dichomitus squalens</name>
    <dbReference type="NCBI Taxonomy" id="114155"/>
    <lineage>
        <taxon>Eukaryota</taxon>
        <taxon>Fungi</taxon>
        <taxon>Dikarya</taxon>
        <taxon>Basidiomycota</taxon>
        <taxon>Agaricomycotina</taxon>
        <taxon>Agaricomycetes</taxon>
        <taxon>Polyporales</taxon>
        <taxon>Polyporaceae</taxon>
        <taxon>Dichomitus</taxon>
    </lineage>
</organism>
<proteinExistence type="predicted"/>
<dbReference type="EMBL" id="ML145099">
    <property type="protein sequence ID" value="TBU61241.1"/>
    <property type="molecule type" value="Genomic_DNA"/>
</dbReference>
<accession>A0A4Q9Q2N7</accession>
<sequence length="505" mass="56804">MATRRLSTYTLAGVLALGGVWLLSHSFAVGGRDYSELAHPNLPHANLPQAELSKATTSSGPSEASVTPAAPSIPIRRKNVTFASSFVYHGDVYMALAKSMGDVMDQEGAHGQIHVFAQPFPFGFQEVVEDLQLWKHQGVRANHESFIDFLNSETGDGGVDLIIFGTCQYDLPYWHDALQDAWERRDAGHKFKIVCYVHNAKDMDWRRWVPYWSRRHAIRFIAIGNHVAEAFVDMFAEAADSHDPLLYTADFEHIPVDVHIPVLRIPSLPVKESPRNLIKAVIQGKFEMERRDYARIFQELISSLHEDPAAWGYLPLEGRTAFEPRHDSPVPPFQLLLVGSQYLGVPTELEHIVLIHRDLPYKEFYDLIADSDIVLPAFADNSYYEFRASSTVAIATELNIPMLVTNRTRRTYGFIDDDRVVVTRPAAMSEVQALKALRTGDASAFLASDPADIGLSMGEMPAVREGVEKMMRGGWVKSNSDWEQWRASLWEKNNEVAGRILRDIS</sequence>
<evidence type="ECO:0000313" key="2">
    <source>
        <dbReference type="Proteomes" id="UP000292082"/>
    </source>
</evidence>
<dbReference type="Proteomes" id="UP000292082">
    <property type="component" value="Unassembled WGS sequence"/>
</dbReference>
<dbReference type="AlphaFoldDB" id="A0A4Q9Q2N7"/>
<gene>
    <name evidence="1" type="ORF">BD310DRAFT_921027</name>
</gene>
<reference evidence="1 2" key="1">
    <citation type="submission" date="2019-01" db="EMBL/GenBank/DDBJ databases">
        <title>Draft genome sequences of three monokaryotic isolates of the white-rot basidiomycete fungus Dichomitus squalens.</title>
        <authorList>
            <consortium name="DOE Joint Genome Institute"/>
            <person name="Lopez S.C."/>
            <person name="Andreopoulos B."/>
            <person name="Pangilinan J."/>
            <person name="Lipzen A."/>
            <person name="Riley R."/>
            <person name="Ahrendt S."/>
            <person name="Ng V."/>
            <person name="Barry K."/>
            <person name="Daum C."/>
            <person name="Grigoriev I.V."/>
            <person name="Hilden K.S."/>
            <person name="Makela M.R."/>
            <person name="de Vries R.P."/>
        </authorList>
    </citation>
    <scope>NUCLEOTIDE SEQUENCE [LARGE SCALE GENOMIC DNA]</scope>
    <source>
        <strain evidence="1 2">CBS 464.89</strain>
    </source>
</reference>
<evidence type="ECO:0000313" key="1">
    <source>
        <dbReference type="EMBL" id="TBU61241.1"/>
    </source>
</evidence>